<evidence type="ECO:0000313" key="13">
    <source>
        <dbReference type="Proteomes" id="UP001190700"/>
    </source>
</evidence>
<reference evidence="12 13" key="1">
    <citation type="journal article" date="2015" name="Genome Biol. Evol.">
        <title>Comparative Genomics of a Bacterivorous Green Alga Reveals Evolutionary Causalities and Consequences of Phago-Mixotrophic Mode of Nutrition.</title>
        <authorList>
            <person name="Burns J.A."/>
            <person name="Paasch A."/>
            <person name="Narechania A."/>
            <person name="Kim E."/>
        </authorList>
    </citation>
    <scope>NUCLEOTIDE SEQUENCE [LARGE SCALE GENOMIC DNA]</scope>
    <source>
        <strain evidence="12 13">PLY_AMNH</strain>
    </source>
</reference>
<evidence type="ECO:0000256" key="6">
    <source>
        <dbReference type="ARBA" id="ARBA00022792"/>
    </source>
</evidence>
<keyword evidence="4 11" id="KW-0679">Respiratory chain</keyword>
<evidence type="ECO:0000256" key="1">
    <source>
        <dbReference type="ARBA" id="ARBA00004434"/>
    </source>
</evidence>
<evidence type="ECO:0000256" key="5">
    <source>
        <dbReference type="ARBA" id="ARBA00022692"/>
    </source>
</evidence>
<dbReference type="Proteomes" id="UP001190700">
    <property type="component" value="Unassembled WGS sequence"/>
</dbReference>
<keyword evidence="6 11" id="KW-0999">Mitochondrion inner membrane</keyword>
<comment type="subcellular location">
    <subcellularLocation>
        <location evidence="1 11">Mitochondrion inner membrane</location>
        <topology evidence="1 11">Single-pass membrane protein</topology>
    </subcellularLocation>
</comment>
<comment type="similarity">
    <text evidence="2 11">Belongs to the UQCR10/QCR9 family.</text>
</comment>
<dbReference type="GO" id="GO:0005743">
    <property type="term" value="C:mitochondrial inner membrane"/>
    <property type="evidence" value="ECO:0007669"/>
    <property type="project" value="UniProtKB-SubCell"/>
</dbReference>
<evidence type="ECO:0000256" key="8">
    <source>
        <dbReference type="ARBA" id="ARBA00022989"/>
    </source>
</evidence>
<gene>
    <name evidence="12" type="ORF">CYMTET_51084</name>
</gene>
<dbReference type="InterPro" id="IPR036656">
    <property type="entry name" value="QCR9_sf"/>
</dbReference>
<accession>A0AAE0BMZ2</accession>
<dbReference type="EMBL" id="LGRX02034064">
    <property type="protein sequence ID" value="KAK3238949.1"/>
    <property type="molecule type" value="Genomic_DNA"/>
</dbReference>
<evidence type="ECO:0000313" key="12">
    <source>
        <dbReference type="EMBL" id="KAK3238949.1"/>
    </source>
</evidence>
<dbReference type="SUPFAM" id="SSF81514">
    <property type="entry name" value="Subunit X (non-heme 7 kDa protein) of cytochrome bc1 complex (Ubiquinol-cytochrome c reductase)"/>
    <property type="match status" value="1"/>
</dbReference>
<keyword evidence="3 11" id="KW-0813">Transport</keyword>
<dbReference type="GO" id="GO:0006122">
    <property type="term" value="P:mitochondrial electron transport, ubiquinol to cytochrome c"/>
    <property type="evidence" value="ECO:0007669"/>
    <property type="project" value="UniProtKB-UniRule"/>
</dbReference>
<evidence type="ECO:0000256" key="7">
    <source>
        <dbReference type="ARBA" id="ARBA00022982"/>
    </source>
</evidence>
<evidence type="ECO:0000256" key="11">
    <source>
        <dbReference type="RuleBase" id="RU368056"/>
    </source>
</evidence>
<keyword evidence="8" id="KW-1133">Transmembrane helix</keyword>
<dbReference type="AlphaFoldDB" id="A0AAE0BMZ2"/>
<dbReference type="Pfam" id="PF05365">
    <property type="entry name" value="UCR_UQCRX_QCR9"/>
    <property type="match status" value="1"/>
</dbReference>
<comment type="function">
    <text evidence="11">Component of the ubiquinol-cytochrome c oxidoreductase, a multisubunit transmembrane complex that is part of the mitochondrial electron transport chain which drives oxidative phosphorylation. The complex plays an important role in the uptake of multiple carbon sources present in different host niches.</text>
</comment>
<keyword evidence="5" id="KW-0812">Transmembrane</keyword>
<name>A0AAE0BMZ2_9CHLO</name>
<evidence type="ECO:0000256" key="9">
    <source>
        <dbReference type="ARBA" id="ARBA00023128"/>
    </source>
</evidence>
<comment type="subunit">
    <text evidence="11">Component of the ubiquinol-cytochrome c oxidoreductase (cytochrome b-c1 complex, complex III, CIII), a multisubunit enzyme composed of 3 respiratory subunits cytochrome b, cytochrome c1 and Rieske protein, 2 core protein subunits, and additional low-molecular weight protein subunits.</text>
</comment>
<evidence type="ECO:0000256" key="10">
    <source>
        <dbReference type="ARBA" id="ARBA00023136"/>
    </source>
</evidence>
<dbReference type="Gene3D" id="1.20.5.260">
    <property type="entry name" value="Cytochrome b-c1 complex subunit 9"/>
    <property type="match status" value="1"/>
</dbReference>
<organism evidence="12 13">
    <name type="scientific">Cymbomonas tetramitiformis</name>
    <dbReference type="NCBI Taxonomy" id="36881"/>
    <lineage>
        <taxon>Eukaryota</taxon>
        <taxon>Viridiplantae</taxon>
        <taxon>Chlorophyta</taxon>
        <taxon>Pyramimonadophyceae</taxon>
        <taxon>Pyramimonadales</taxon>
        <taxon>Pyramimonadaceae</taxon>
        <taxon>Cymbomonas</taxon>
    </lineage>
</organism>
<dbReference type="GO" id="GO:0045275">
    <property type="term" value="C:respiratory chain complex III"/>
    <property type="evidence" value="ECO:0007669"/>
    <property type="project" value="UniProtKB-UniRule"/>
</dbReference>
<proteinExistence type="inferred from homology"/>
<dbReference type="PANTHER" id="PTHR12980:SF0">
    <property type="entry name" value="CYTOCHROME B-C1 COMPLEX SUBUNIT 9"/>
    <property type="match status" value="1"/>
</dbReference>
<dbReference type="InterPro" id="IPR008027">
    <property type="entry name" value="QCR9"/>
</dbReference>
<comment type="caution">
    <text evidence="12">The sequence shown here is derived from an EMBL/GenBank/DDBJ whole genome shotgun (WGS) entry which is preliminary data.</text>
</comment>
<keyword evidence="10" id="KW-0472">Membrane</keyword>
<sequence length="66" mass="7313">MYAVANSLYNVLMKRNTVTVAFVIAGALAGERFIDYTFDGIWSSKNQGKLYQHLEGTVIGGPKEEE</sequence>
<evidence type="ECO:0000256" key="3">
    <source>
        <dbReference type="ARBA" id="ARBA00022448"/>
    </source>
</evidence>
<dbReference type="PANTHER" id="PTHR12980">
    <property type="entry name" value="UBIQUINOL-CYTOCHROME C REDUCTASE COMPLEX, SUBUNIT X"/>
    <property type="match status" value="1"/>
</dbReference>
<keyword evidence="9 11" id="KW-0496">Mitochondrion</keyword>
<keyword evidence="13" id="KW-1185">Reference proteome</keyword>
<protein>
    <recommendedName>
        <fullName evidence="11">Complex III subunit 9</fullName>
    </recommendedName>
</protein>
<keyword evidence="7 11" id="KW-0249">Electron transport</keyword>
<evidence type="ECO:0000256" key="4">
    <source>
        <dbReference type="ARBA" id="ARBA00022660"/>
    </source>
</evidence>
<evidence type="ECO:0000256" key="2">
    <source>
        <dbReference type="ARBA" id="ARBA00007856"/>
    </source>
</evidence>